<dbReference type="Gene3D" id="1.10.357.10">
    <property type="entry name" value="Tetracycline Repressor, domain 2"/>
    <property type="match status" value="1"/>
</dbReference>
<dbReference type="InterPro" id="IPR036271">
    <property type="entry name" value="Tet_transcr_reg_TetR-rel_C_sf"/>
</dbReference>
<dbReference type="SUPFAM" id="SSF46689">
    <property type="entry name" value="Homeodomain-like"/>
    <property type="match status" value="1"/>
</dbReference>
<dbReference type="InterPro" id="IPR001647">
    <property type="entry name" value="HTH_TetR"/>
</dbReference>
<keyword evidence="8" id="KW-1185">Reference proteome</keyword>
<dbReference type="InterPro" id="IPR009057">
    <property type="entry name" value="Homeodomain-like_sf"/>
</dbReference>
<evidence type="ECO:0000256" key="1">
    <source>
        <dbReference type="ARBA" id="ARBA00023015"/>
    </source>
</evidence>
<feature type="compositionally biased region" description="Low complexity" evidence="5">
    <location>
        <begin position="196"/>
        <end position="212"/>
    </location>
</feature>
<accession>A0A940MGT6</accession>
<dbReference type="InterPro" id="IPR049445">
    <property type="entry name" value="TetR_SbtR-like_C"/>
</dbReference>
<dbReference type="EMBL" id="JAGIQL010000068">
    <property type="protein sequence ID" value="MBP0459327.1"/>
    <property type="molecule type" value="Genomic_DNA"/>
</dbReference>
<feature type="domain" description="HTH tetR-type" evidence="6">
    <location>
        <begin position="14"/>
        <end position="72"/>
    </location>
</feature>
<dbReference type="Pfam" id="PF00440">
    <property type="entry name" value="TetR_N"/>
    <property type="match status" value="1"/>
</dbReference>
<feature type="compositionally biased region" description="Basic and acidic residues" evidence="5">
    <location>
        <begin position="213"/>
        <end position="224"/>
    </location>
</feature>
<evidence type="ECO:0000259" key="6">
    <source>
        <dbReference type="PROSITE" id="PS50977"/>
    </source>
</evidence>
<evidence type="ECO:0000313" key="8">
    <source>
        <dbReference type="Proteomes" id="UP000670475"/>
    </source>
</evidence>
<dbReference type="Proteomes" id="UP000670475">
    <property type="component" value="Unassembled WGS sequence"/>
</dbReference>
<dbReference type="GO" id="GO:0000976">
    <property type="term" value="F:transcription cis-regulatory region binding"/>
    <property type="evidence" value="ECO:0007669"/>
    <property type="project" value="TreeGrafter"/>
</dbReference>
<gene>
    <name evidence="7" type="ORF">JFN87_17705</name>
</gene>
<organism evidence="7 8">
    <name type="scientific">Streptomyces montanisoli</name>
    <dbReference type="NCBI Taxonomy" id="2798581"/>
    <lineage>
        <taxon>Bacteria</taxon>
        <taxon>Bacillati</taxon>
        <taxon>Actinomycetota</taxon>
        <taxon>Actinomycetes</taxon>
        <taxon>Kitasatosporales</taxon>
        <taxon>Streptomycetaceae</taxon>
        <taxon>Streptomyces</taxon>
    </lineage>
</organism>
<comment type="caution">
    <text evidence="7">The sequence shown here is derived from an EMBL/GenBank/DDBJ whole genome shotgun (WGS) entry which is preliminary data.</text>
</comment>
<dbReference type="PANTHER" id="PTHR30055">
    <property type="entry name" value="HTH-TYPE TRANSCRIPTIONAL REGULATOR RUTR"/>
    <property type="match status" value="1"/>
</dbReference>
<dbReference type="InterPro" id="IPR050109">
    <property type="entry name" value="HTH-type_TetR-like_transc_reg"/>
</dbReference>
<dbReference type="PROSITE" id="PS50977">
    <property type="entry name" value="HTH_TETR_2"/>
    <property type="match status" value="1"/>
</dbReference>
<feature type="DNA-binding region" description="H-T-H motif" evidence="4">
    <location>
        <begin position="35"/>
        <end position="54"/>
    </location>
</feature>
<protein>
    <submittedName>
        <fullName evidence="7">TetR/AcrR family transcriptional regulator</fullName>
    </submittedName>
</protein>
<keyword evidence="3" id="KW-0804">Transcription</keyword>
<dbReference type="AlphaFoldDB" id="A0A940MGT6"/>
<evidence type="ECO:0000256" key="5">
    <source>
        <dbReference type="SAM" id="MobiDB-lite"/>
    </source>
</evidence>
<reference evidence="7" key="1">
    <citation type="submission" date="2021-03" db="EMBL/GenBank/DDBJ databases">
        <title>Whole genome sequence of Streptomyces bomunensis MMS17-BM035.</title>
        <authorList>
            <person name="Lee J.H."/>
        </authorList>
    </citation>
    <scope>NUCLEOTIDE SEQUENCE</scope>
    <source>
        <strain evidence="7">MMS17-BM035</strain>
    </source>
</reference>
<proteinExistence type="predicted"/>
<sequence length="224" mass="24358">MRPVKSEPLRSDALRNRRRILEVAWDVLTEHPDASITSIARRAHVGQGTFYRHFPSREALILEVYRYEVQQVAESADRLLATRSPDRALREWLDRLSCYAMTKAGLAEAMRKATCARGSLAGVGHDSVRSAVETLLAANHEAGTVSRDIGADDLLLAIAGLWQIDPDGDWEARARRLLDLVVEGLLASAPRGPACETCGEPAAARAAGPDRGATGDEDHATNGR</sequence>
<dbReference type="GO" id="GO:0003700">
    <property type="term" value="F:DNA-binding transcription factor activity"/>
    <property type="evidence" value="ECO:0007669"/>
    <property type="project" value="TreeGrafter"/>
</dbReference>
<dbReference type="Pfam" id="PF21597">
    <property type="entry name" value="TetR_C_43"/>
    <property type="match status" value="1"/>
</dbReference>
<name>A0A940MGT6_9ACTN</name>
<keyword evidence="2 4" id="KW-0238">DNA-binding</keyword>
<dbReference type="PANTHER" id="PTHR30055:SF234">
    <property type="entry name" value="HTH-TYPE TRANSCRIPTIONAL REGULATOR BETI"/>
    <property type="match status" value="1"/>
</dbReference>
<evidence type="ECO:0000256" key="3">
    <source>
        <dbReference type="ARBA" id="ARBA00023163"/>
    </source>
</evidence>
<dbReference type="SUPFAM" id="SSF48498">
    <property type="entry name" value="Tetracyclin repressor-like, C-terminal domain"/>
    <property type="match status" value="1"/>
</dbReference>
<evidence type="ECO:0000256" key="4">
    <source>
        <dbReference type="PROSITE-ProRule" id="PRU00335"/>
    </source>
</evidence>
<feature type="region of interest" description="Disordered" evidence="5">
    <location>
        <begin position="196"/>
        <end position="224"/>
    </location>
</feature>
<dbReference type="RefSeq" id="WP_209341061.1">
    <property type="nucleotide sequence ID" value="NZ_JAGIQL010000068.1"/>
</dbReference>
<keyword evidence="1" id="KW-0805">Transcription regulation</keyword>
<evidence type="ECO:0000313" key="7">
    <source>
        <dbReference type="EMBL" id="MBP0459327.1"/>
    </source>
</evidence>
<evidence type="ECO:0000256" key="2">
    <source>
        <dbReference type="ARBA" id="ARBA00023125"/>
    </source>
</evidence>